<comment type="caution">
    <text evidence="1">The sequence shown here is derived from an EMBL/GenBank/DDBJ whole genome shotgun (WGS) entry which is preliminary data.</text>
</comment>
<organism evidence="1 3">
    <name type="scientific">Burkholderia contaminans</name>
    <dbReference type="NCBI Taxonomy" id="488447"/>
    <lineage>
        <taxon>Bacteria</taxon>
        <taxon>Pseudomonadati</taxon>
        <taxon>Pseudomonadota</taxon>
        <taxon>Betaproteobacteria</taxon>
        <taxon>Burkholderiales</taxon>
        <taxon>Burkholderiaceae</taxon>
        <taxon>Burkholderia</taxon>
        <taxon>Burkholderia cepacia complex</taxon>
    </lineage>
</organism>
<dbReference type="AlphaFoldDB" id="A0AAP1YB67"/>
<evidence type="ECO:0000313" key="2">
    <source>
        <dbReference type="EMBL" id="MBO1832767.1"/>
    </source>
</evidence>
<protein>
    <submittedName>
        <fullName evidence="1">Uncharacterized protein</fullName>
    </submittedName>
</protein>
<evidence type="ECO:0000313" key="3">
    <source>
        <dbReference type="Proteomes" id="UP000611459"/>
    </source>
</evidence>
<dbReference type="EMBL" id="JAGEMX010000009">
    <property type="protein sequence ID" value="MBO1832767.1"/>
    <property type="molecule type" value="Genomic_DNA"/>
</dbReference>
<dbReference type="Proteomes" id="UP000664048">
    <property type="component" value="Unassembled WGS sequence"/>
</dbReference>
<accession>A0AAP1YB67</accession>
<name>A0AAP1YB67_9BURK</name>
<evidence type="ECO:0000313" key="1">
    <source>
        <dbReference type="EMBL" id="MBK1932022.1"/>
    </source>
</evidence>
<reference evidence="1" key="1">
    <citation type="submission" date="2021-01" db="EMBL/GenBank/DDBJ databases">
        <title>Outbreak of Burkholderia contaminns endophthalmitis traced to a clinical ventilation system.</title>
        <authorList>
            <person name="Lipuma J."/>
            <person name="Spilker T."/>
            <person name="Kratholm J."/>
        </authorList>
    </citation>
    <scope>NUCLEOTIDE SEQUENCE</scope>
    <source>
        <strain evidence="1">HI4954</strain>
    </source>
</reference>
<dbReference type="Proteomes" id="UP000611459">
    <property type="component" value="Unassembled WGS sequence"/>
</dbReference>
<gene>
    <name evidence="2" type="ORF">J4M89_25605</name>
    <name evidence="1" type="ORF">JIN94_19220</name>
</gene>
<dbReference type="EMBL" id="JAENIB010000007">
    <property type="protein sequence ID" value="MBK1932022.1"/>
    <property type="molecule type" value="Genomic_DNA"/>
</dbReference>
<reference evidence="2 4" key="2">
    <citation type="submission" date="2021-03" db="EMBL/GenBank/DDBJ databases">
        <title>Clinical course, treatment and visual outcome of an outbreak of Burkholderia contaminans endophthalmitis following cataract surgery.</title>
        <authorList>
            <person name="Lind C."/>
            <person name="Olsen K."/>
            <person name="Angelsen N.K."/>
            <person name="Krefting E.A."/>
            <person name="Fossen K."/>
            <person name="Gravningen K."/>
            <person name="Depoorter E."/>
            <person name="Vandamme P."/>
            <person name="Bertelsen G."/>
        </authorList>
    </citation>
    <scope>NUCLEOTIDE SEQUENCE [LARGE SCALE GENOMIC DNA]</scope>
    <source>
        <strain evidence="2 4">51242556</strain>
    </source>
</reference>
<proteinExistence type="predicted"/>
<sequence>MNKQAPVATCNVAQARLIIAQAVLARYELGDDFDQRRISHLSWNTENQQHLHCFLETSCTGTEVPLRNSGRINLAFHVKFNGAGTVITAYAQDMRGNVVGRRGDGDVRRPEGSVQDVSDAEVEAAKAAGFRIEFCPPDFVDELLRGRYWWTITQPRWSGIESSEGDFSTEQEAWADAVRTLQRDPEMRGVASVDVVIPARDPKFASEPTYTAKMRVARVKQAMKAWRVADESSDDASSDTEPDTLAVSSLLADLRHYCDAYGLDFSAMDRGGYADYCDQLCNDRHHQALSQASSPQS</sequence>
<keyword evidence="4" id="KW-1185">Reference proteome</keyword>
<evidence type="ECO:0000313" key="4">
    <source>
        <dbReference type="Proteomes" id="UP000664048"/>
    </source>
</evidence>
<dbReference type="RefSeq" id="WP_174962466.1">
    <property type="nucleotide sequence ID" value="NZ_JAENHZ010000008.1"/>
</dbReference>